<dbReference type="InterPro" id="IPR006133">
    <property type="entry name" value="DNA-dir_DNA_pol_B_exonuc"/>
</dbReference>
<evidence type="ECO:0000256" key="1">
    <source>
        <dbReference type="ARBA" id="ARBA00005755"/>
    </source>
</evidence>
<evidence type="ECO:0000256" key="3">
    <source>
        <dbReference type="ARBA" id="ARBA00022679"/>
    </source>
</evidence>
<name>A0AAD7ICU3_9AGAR</name>
<evidence type="ECO:0000256" key="7">
    <source>
        <dbReference type="ARBA" id="ARBA00023125"/>
    </source>
</evidence>
<dbReference type="InterPro" id="IPR036397">
    <property type="entry name" value="RNaseH_sf"/>
</dbReference>
<dbReference type="GO" id="GO:0003887">
    <property type="term" value="F:DNA-directed DNA polymerase activity"/>
    <property type="evidence" value="ECO:0007669"/>
    <property type="project" value="UniProtKB-KW"/>
</dbReference>
<dbReference type="GO" id="GO:0008296">
    <property type="term" value="F:3'-5'-DNA exonuclease activity"/>
    <property type="evidence" value="ECO:0007669"/>
    <property type="project" value="TreeGrafter"/>
</dbReference>
<keyword evidence="12" id="KW-1185">Reference proteome</keyword>
<protein>
    <recommendedName>
        <fullName evidence="8">DNA polymerase delta catalytic subunit</fullName>
        <ecNumber evidence="2">2.7.7.7</ecNumber>
    </recommendedName>
</protein>
<dbReference type="EMBL" id="JARJLG010000128">
    <property type="protein sequence ID" value="KAJ7740219.1"/>
    <property type="molecule type" value="Genomic_DNA"/>
</dbReference>
<keyword evidence="5" id="KW-0235">DNA replication</keyword>
<evidence type="ECO:0000256" key="2">
    <source>
        <dbReference type="ARBA" id="ARBA00012417"/>
    </source>
</evidence>
<accession>A0AAD7ICU3</accession>
<proteinExistence type="inferred from homology"/>
<keyword evidence="3" id="KW-0808">Transferase</keyword>
<evidence type="ECO:0000256" key="4">
    <source>
        <dbReference type="ARBA" id="ARBA00022695"/>
    </source>
</evidence>
<dbReference type="EC" id="2.7.7.7" evidence="2"/>
<gene>
    <name evidence="11" type="ORF">DFH07DRAFT_751696</name>
</gene>
<dbReference type="Gene3D" id="3.30.420.10">
    <property type="entry name" value="Ribonuclease H-like superfamily/Ribonuclease H"/>
    <property type="match status" value="1"/>
</dbReference>
<evidence type="ECO:0000256" key="5">
    <source>
        <dbReference type="ARBA" id="ARBA00022705"/>
    </source>
</evidence>
<sequence length="305" mass="34305">MTWIRILPMKYTGVDDPEKISHCQLEVTVRYAIFFSSDIELQQNEATPPPLRILSFDIECLGRPDIFPEPESDPVIQIGNMVSLSGKKAPPFVRNVFTLGTCSPIDGADVVCYDDEAALLQGWSEFVRLVDPDLVIGYNITGFDLPYLLARAKVLRVARFLFLGRLKGCTRARTLQYPAAWGHAVRTWEDIPLSGRLQLDLMHYIRCEEQAPRLSLNAVATHFLGEKKEDVHFSAIRGLQIGSADTRRQLAVYCLKDAYLPQRLLETLGCVDKYTSRAREQTVRFNSILPGHDITALTPTVLGPK</sequence>
<dbReference type="PANTHER" id="PTHR10322:SF23">
    <property type="entry name" value="DNA POLYMERASE DELTA CATALYTIC SUBUNIT"/>
    <property type="match status" value="1"/>
</dbReference>
<dbReference type="FunFam" id="3.30.420.10:FF:000004">
    <property type="entry name" value="DNA polymerase"/>
    <property type="match status" value="1"/>
</dbReference>
<evidence type="ECO:0000256" key="9">
    <source>
        <dbReference type="ARBA" id="ARBA00049244"/>
    </source>
</evidence>
<reference evidence="11" key="1">
    <citation type="submission" date="2023-03" db="EMBL/GenBank/DDBJ databases">
        <title>Massive genome expansion in bonnet fungi (Mycena s.s.) driven by repeated elements and novel gene families across ecological guilds.</title>
        <authorList>
            <consortium name="Lawrence Berkeley National Laboratory"/>
            <person name="Harder C.B."/>
            <person name="Miyauchi S."/>
            <person name="Viragh M."/>
            <person name="Kuo A."/>
            <person name="Thoen E."/>
            <person name="Andreopoulos B."/>
            <person name="Lu D."/>
            <person name="Skrede I."/>
            <person name="Drula E."/>
            <person name="Henrissat B."/>
            <person name="Morin E."/>
            <person name="Kohler A."/>
            <person name="Barry K."/>
            <person name="LaButti K."/>
            <person name="Morin E."/>
            <person name="Salamov A."/>
            <person name="Lipzen A."/>
            <person name="Mereny Z."/>
            <person name="Hegedus B."/>
            <person name="Baldrian P."/>
            <person name="Stursova M."/>
            <person name="Weitz H."/>
            <person name="Taylor A."/>
            <person name="Grigoriev I.V."/>
            <person name="Nagy L.G."/>
            <person name="Martin F."/>
            <person name="Kauserud H."/>
        </authorList>
    </citation>
    <scope>NUCLEOTIDE SEQUENCE</scope>
    <source>
        <strain evidence="11">CBHHK188m</strain>
    </source>
</reference>
<evidence type="ECO:0000256" key="8">
    <source>
        <dbReference type="ARBA" id="ARBA00024411"/>
    </source>
</evidence>
<evidence type="ECO:0000313" key="11">
    <source>
        <dbReference type="EMBL" id="KAJ7740219.1"/>
    </source>
</evidence>
<organism evidence="11 12">
    <name type="scientific">Mycena maculata</name>
    <dbReference type="NCBI Taxonomy" id="230809"/>
    <lineage>
        <taxon>Eukaryota</taxon>
        <taxon>Fungi</taxon>
        <taxon>Dikarya</taxon>
        <taxon>Basidiomycota</taxon>
        <taxon>Agaricomycotina</taxon>
        <taxon>Agaricomycetes</taxon>
        <taxon>Agaricomycetidae</taxon>
        <taxon>Agaricales</taxon>
        <taxon>Marasmiineae</taxon>
        <taxon>Mycenaceae</taxon>
        <taxon>Mycena</taxon>
    </lineage>
</organism>
<evidence type="ECO:0000259" key="10">
    <source>
        <dbReference type="Pfam" id="PF03104"/>
    </source>
</evidence>
<dbReference type="GO" id="GO:0043625">
    <property type="term" value="C:delta DNA polymerase complex"/>
    <property type="evidence" value="ECO:0007669"/>
    <property type="project" value="TreeGrafter"/>
</dbReference>
<evidence type="ECO:0000256" key="6">
    <source>
        <dbReference type="ARBA" id="ARBA00022932"/>
    </source>
</evidence>
<dbReference type="InterPro" id="IPR050240">
    <property type="entry name" value="DNA_pol_type-B"/>
</dbReference>
<dbReference type="AlphaFoldDB" id="A0AAD7ICU3"/>
<dbReference type="InterPro" id="IPR012337">
    <property type="entry name" value="RNaseH-like_sf"/>
</dbReference>
<dbReference type="GO" id="GO:0003677">
    <property type="term" value="F:DNA binding"/>
    <property type="evidence" value="ECO:0007669"/>
    <property type="project" value="UniProtKB-KW"/>
</dbReference>
<comment type="catalytic activity">
    <reaction evidence="9">
        <text>DNA(n) + a 2'-deoxyribonucleoside 5'-triphosphate = DNA(n+1) + diphosphate</text>
        <dbReference type="Rhea" id="RHEA:22508"/>
        <dbReference type="Rhea" id="RHEA-COMP:17339"/>
        <dbReference type="Rhea" id="RHEA-COMP:17340"/>
        <dbReference type="ChEBI" id="CHEBI:33019"/>
        <dbReference type="ChEBI" id="CHEBI:61560"/>
        <dbReference type="ChEBI" id="CHEBI:173112"/>
        <dbReference type="EC" id="2.7.7.7"/>
    </reaction>
</comment>
<dbReference type="Pfam" id="PF03104">
    <property type="entry name" value="DNA_pol_B_exo1"/>
    <property type="match status" value="1"/>
</dbReference>
<dbReference type="SUPFAM" id="SSF53098">
    <property type="entry name" value="Ribonuclease H-like"/>
    <property type="match status" value="1"/>
</dbReference>
<dbReference type="GO" id="GO:0045004">
    <property type="term" value="P:DNA replication proofreading"/>
    <property type="evidence" value="ECO:0007669"/>
    <property type="project" value="TreeGrafter"/>
</dbReference>
<comment type="similarity">
    <text evidence="1">Belongs to the DNA polymerase type-B family.</text>
</comment>
<keyword evidence="7" id="KW-0238">DNA-binding</keyword>
<dbReference type="PANTHER" id="PTHR10322">
    <property type="entry name" value="DNA POLYMERASE CATALYTIC SUBUNIT"/>
    <property type="match status" value="1"/>
</dbReference>
<keyword evidence="4" id="KW-0548">Nucleotidyltransferase</keyword>
<feature type="domain" description="DNA-directed DNA polymerase family B exonuclease" evidence="10">
    <location>
        <begin position="10"/>
        <end position="219"/>
    </location>
</feature>
<keyword evidence="6" id="KW-0239">DNA-directed DNA polymerase</keyword>
<dbReference type="GO" id="GO:0006287">
    <property type="term" value="P:base-excision repair, gap-filling"/>
    <property type="evidence" value="ECO:0007669"/>
    <property type="project" value="TreeGrafter"/>
</dbReference>
<comment type="caution">
    <text evidence="11">The sequence shown here is derived from an EMBL/GenBank/DDBJ whole genome shotgun (WGS) entry which is preliminary data.</text>
</comment>
<dbReference type="Proteomes" id="UP001215280">
    <property type="component" value="Unassembled WGS sequence"/>
</dbReference>
<evidence type="ECO:0000313" key="12">
    <source>
        <dbReference type="Proteomes" id="UP001215280"/>
    </source>
</evidence>
<dbReference type="GO" id="GO:0006297">
    <property type="term" value="P:nucleotide-excision repair, DNA gap filling"/>
    <property type="evidence" value="ECO:0007669"/>
    <property type="project" value="TreeGrafter"/>
</dbReference>